<evidence type="ECO:0000256" key="1">
    <source>
        <dbReference type="SAM" id="Phobius"/>
    </source>
</evidence>
<organism evidence="3 4">
    <name type="scientific">Uliginosibacterium silvisoli</name>
    <dbReference type="NCBI Taxonomy" id="3114758"/>
    <lineage>
        <taxon>Bacteria</taxon>
        <taxon>Pseudomonadati</taxon>
        <taxon>Pseudomonadota</taxon>
        <taxon>Betaproteobacteria</taxon>
        <taxon>Rhodocyclales</taxon>
        <taxon>Zoogloeaceae</taxon>
        <taxon>Uliginosibacterium</taxon>
    </lineage>
</organism>
<dbReference type="Pfam" id="PF04892">
    <property type="entry name" value="VanZ"/>
    <property type="match status" value="1"/>
</dbReference>
<name>A0ABU6K283_9RHOO</name>
<feature type="transmembrane region" description="Helical" evidence="1">
    <location>
        <begin position="285"/>
        <end position="302"/>
    </location>
</feature>
<keyword evidence="4" id="KW-1185">Reference proteome</keyword>
<dbReference type="RefSeq" id="WP_327598508.1">
    <property type="nucleotide sequence ID" value="NZ_JAYXHS010000001.1"/>
</dbReference>
<evidence type="ECO:0000313" key="4">
    <source>
        <dbReference type="Proteomes" id="UP001331561"/>
    </source>
</evidence>
<proteinExistence type="predicted"/>
<protein>
    <submittedName>
        <fullName evidence="3">VanZ family protein</fullName>
    </submittedName>
</protein>
<feature type="transmembrane region" description="Helical" evidence="1">
    <location>
        <begin position="187"/>
        <end position="215"/>
    </location>
</feature>
<feature type="transmembrane region" description="Helical" evidence="1">
    <location>
        <begin position="227"/>
        <end position="248"/>
    </location>
</feature>
<keyword evidence="1" id="KW-0472">Membrane</keyword>
<accession>A0ABU6K283</accession>
<feature type="transmembrane region" description="Helical" evidence="1">
    <location>
        <begin position="80"/>
        <end position="98"/>
    </location>
</feature>
<dbReference type="Proteomes" id="UP001331561">
    <property type="component" value="Unassembled WGS sequence"/>
</dbReference>
<feature type="transmembrane region" description="Helical" evidence="1">
    <location>
        <begin position="148"/>
        <end position="167"/>
    </location>
</feature>
<keyword evidence="1" id="KW-0812">Transmembrane</keyword>
<dbReference type="PROSITE" id="PS51257">
    <property type="entry name" value="PROKAR_LIPOPROTEIN"/>
    <property type="match status" value="1"/>
</dbReference>
<dbReference type="InterPro" id="IPR006976">
    <property type="entry name" value="VanZ-like"/>
</dbReference>
<evidence type="ECO:0000259" key="2">
    <source>
        <dbReference type="Pfam" id="PF04892"/>
    </source>
</evidence>
<evidence type="ECO:0000313" key="3">
    <source>
        <dbReference type="EMBL" id="MEC5385556.1"/>
    </source>
</evidence>
<feature type="transmembrane region" description="Helical" evidence="1">
    <location>
        <begin position="331"/>
        <end position="348"/>
    </location>
</feature>
<sequence>MQHDRRLPRYLALAYALLTAYACLHPFSGWRDTGISPFAFLVAPLPRYNTFADLWLNALGFVPLGFMLAASFWHGSDKRIVLMSTILLCALLSGSLEFVQNYLPTRVASNVDLATNTFGGLLGGLAGLYWGNLFDYSGALASWRRRRILPGHIGEVGMVLIALWWLTQLEPTSTLFGTGDMRPLFDLPAAIMFSARRFVVIETLIVSLNVIALGLLLRRCMQEPSGVVVMLVLLGGLAVRSLADYIFIVPPAPWQWATPGALRGLLVGVTALIVAWRLPGWLQHSLACLAILLCTVLVNIAPENPFELASMRLIHESHFLNFHGLTRLADFLWPFLALIYLSANAALVSRR</sequence>
<feature type="domain" description="VanZ-like" evidence="2">
    <location>
        <begin position="24"/>
        <end position="124"/>
    </location>
</feature>
<keyword evidence="1" id="KW-1133">Transmembrane helix</keyword>
<reference evidence="3 4" key="1">
    <citation type="submission" date="2024-01" db="EMBL/GenBank/DDBJ databases">
        <title>Uliginosibacterium soil sp. nov.</title>
        <authorList>
            <person name="Lv Y."/>
        </authorList>
    </citation>
    <scope>NUCLEOTIDE SEQUENCE [LARGE SCALE GENOMIC DNA]</scope>
    <source>
        <strain evidence="3 4">H3</strain>
    </source>
</reference>
<feature type="transmembrane region" description="Helical" evidence="1">
    <location>
        <begin position="118"/>
        <end position="136"/>
    </location>
</feature>
<gene>
    <name evidence="3" type="ORF">VVD49_07460</name>
</gene>
<feature type="transmembrane region" description="Helical" evidence="1">
    <location>
        <begin position="12"/>
        <end position="30"/>
    </location>
</feature>
<feature type="transmembrane region" description="Helical" evidence="1">
    <location>
        <begin position="54"/>
        <end position="73"/>
    </location>
</feature>
<dbReference type="EMBL" id="JAYXHS010000001">
    <property type="protein sequence ID" value="MEC5385556.1"/>
    <property type="molecule type" value="Genomic_DNA"/>
</dbReference>
<comment type="caution">
    <text evidence="3">The sequence shown here is derived from an EMBL/GenBank/DDBJ whole genome shotgun (WGS) entry which is preliminary data.</text>
</comment>
<feature type="transmembrane region" description="Helical" evidence="1">
    <location>
        <begin position="260"/>
        <end position="278"/>
    </location>
</feature>